<dbReference type="PANTHER" id="PTHR24269">
    <property type="entry name" value="KREMEN PROTEIN"/>
    <property type="match status" value="1"/>
</dbReference>
<dbReference type="PANTHER" id="PTHR24269:SF16">
    <property type="entry name" value="PROTEIN SLG1"/>
    <property type="match status" value="1"/>
</dbReference>
<evidence type="ECO:0000256" key="4">
    <source>
        <dbReference type="ARBA" id="ARBA00022989"/>
    </source>
</evidence>
<evidence type="ECO:0000256" key="1">
    <source>
        <dbReference type="ARBA" id="ARBA00004167"/>
    </source>
</evidence>
<protein>
    <submittedName>
        <fullName evidence="9">WSC-domain-containing protein</fullName>
    </submittedName>
</protein>
<keyword evidence="2" id="KW-0812">Transmembrane</keyword>
<gene>
    <name evidence="9" type="ORF">SODALDRAFT_335003</name>
</gene>
<dbReference type="STRING" id="1314773.A0A3N2PQL6"/>
<keyword evidence="4" id="KW-1133">Transmembrane helix</keyword>
<name>A0A3N2PQL6_SODAK</name>
<dbReference type="SMART" id="SM00321">
    <property type="entry name" value="WSC"/>
    <property type="match status" value="1"/>
</dbReference>
<evidence type="ECO:0000256" key="6">
    <source>
        <dbReference type="ARBA" id="ARBA00023180"/>
    </source>
</evidence>
<keyword evidence="10" id="KW-1185">Reference proteome</keyword>
<reference evidence="9 10" key="1">
    <citation type="journal article" date="2018" name="Mol. Ecol.">
        <title>The obligate alkalophilic soda-lake fungus Sodiomyces alkalinus has shifted to a protein diet.</title>
        <authorList>
            <person name="Grum-Grzhimaylo A.A."/>
            <person name="Falkoski D.L."/>
            <person name="van den Heuvel J."/>
            <person name="Valero-Jimenez C.A."/>
            <person name="Min B."/>
            <person name="Choi I.G."/>
            <person name="Lipzen A."/>
            <person name="Daum C.G."/>
            <person name="Aanen D.K."/>
            <person name="Tsang A."/>
            <person name="Henrissat B."/>
            <person name="Bilanenko E.N."/>
            <person name="de Vries R.P."/>
            <person name="van Kan J.A.L."/>
            <person name="Grigoriev I.V."/>
            <person name="Debets A.J.M."/>
        </authorList>
    </citation>
    <scope>NUCLEOTIDE SEQUENCE [LARGE SCALE GENOMIC DNA]</scope>
    <source>
        <strain evidence="9 10">F11</strain>
    </source>
</reference>
<proteinExistence type="predicted"/>
<dbReference type="InterPro" id="IPR051836">
    <property type="entry name" value="Kremen_rcpt"/>
</dbReference>
<dbReference type="GO" id="GO:0005886">
    <property type="term" value="C:plasma membrane"/>
    <property type="evidence" value="ECO:0007669"/>
    <property type="project" value="TreeGrafter"/>
</dbReference>
<dbReference type="RefSeq" id="XP_028464609.1">
    <property type="nucleotide sequence ID" value="XM_028612359.1"/>
</dbReference>
<keyword evidence="3 7" id="KW-0732">Signal</keyword>
<dbReference type="InterPro" id="IPR002889">
    <property type="entry name" value="WSC_carb-bd"/>
</dbReference>
<feature type="signal peptide" evidence="7">
    <location>
        <begin position="1"/>
        <end position="29"/>
    </location>
</feature>
<evidence type="ECO:0000256" key="7">
    <source>
        <dbReference type="SAM" id="SignalP"/>
    </source>
</evidence>
<evidence type="ECO:0000256" key="3">
    <source>
        <dbReference type="ARBA" id="ARBA00022729"/>
    </source>
</evidence>
<dbReference type="AlphaFoldDB" id="A0A3N2PQL6"/>
<feature type="domain" description="WSC" evidence="8">
    <location>
        <begin position="38"/>
        <end position="144"/>
    </location>
</feature>
<comment type="subcellular location">
    <subcellularLocation>
        <location evidence="1">Membrane</location>
        <topology evidence="1">Single-pass membrane protein</topology>
    </subcellularLocation>
</comment>
<evidence type="ECO:0000259" key="8">
    <source>
        <dbReference type="PROSITE" id="PS51212"/>
    </source>
</evidence>
<evidence type="ECO:0000313" key="9">
    <source>
        <dbReference type="EMBL" id="ROT36803.1"/>
    </source>
</evidence>
<keyword evidence="5" id="KW-0472">Membrane</keyword>
<evidence type="ECO:0000256" key="2">
    <source>
        <dbReference type="ARBA" id="ARBA00022692"/>
    </source>
</evidence>
<dbReference type="OrthoDB" id="5985073at2759"/>
<organism evidence="9 10">
    <name type="scientific">Sodiomyces alkalinus (strain CBS 110278 / VKM F-3762 / F11)</name>
    <name type="common">Alkaliphilic filamentous fungus</name>
    <dbReference type="NCBI Taxonomy" id="1314773"/>
    <lineage>
        <taxon>Eukaryota</taxon>
        <taxon>Fungi</taxon>
        <taxon>Dikarya</taxon>
        <taxon>Ascomycota</taxon>
        <taxon>Pezizomycotina</taxon>
        <taxon>Sordariomycetes</taxon>
        <taxon>Hypocreomycetidae</taxon>
        <taxon>Glomerellales</taxon>
        <taxon>Plectosphaerellaceae</taxon>
        <taxon>Sodiomyces</taxon>
    </lineage>
</organism>
<dbReference type="GeneID" id="39580837"/>
<evidence type="ECO:0000256" key="5">
    <source>
        <dbReference type="ARBA" id="ARBA00023136"/>
    </source>
</evidence>
<dbReference type="Pfam" id="PF01822">
    <property type="entry name" value="WSC"/>
    <property type="match status" value="1"/>
</dbReference>
<sequence>MFRTSASAPASTLLFLLLLLLSLLSLASAQEIYRDSGRYAYQGCITETTDIANSSRPRALPGSALVDEQGMTVPMCLDFCASGGETGTRQYRYAGLQYSRECWCAQLVSDLSRTVDDGQCDLACAGDADTICGGNMRITLYAVSGAAAAAWTPLLVTLGVAVAVSVHLL</sequence>
<dbReference type="Proteomes" id="UP000272025">
    <property type="component" value="Unassembled WGS sequence"/>
</dbReference>
<feature type="chain" id="PRO_5018302273" evidence="7">
    <location>
        <begin position="30"/>
        <end position="169"/>
    </location>
</feature>
<dbReference type="EMBL" id="ML119058">
    <property type="protein sequence ID" value="ROT36803.1"/>
    <property type="molecule type" value="Genomic_DNA"/>
</dbReference>
<evidence type="ECO:0000313" key="10">
    <source>
        <dbReference type="Proteomes" id="UP000272025"/>
    </source>
</evidence>
<accession>A0A3N2PQL6</accession>
<keyword evidence="6" id="KW-0325">Glycoprotein</keyword>
<dbReference type="PROSITE" id="PS51212">
    <property type="entry name" value="WSC"/>
    <property type="match status" value="1"/>
</dbReference>